<keyword evidence="1" id="KW-0067">ATP-binding</keyword>
<gene>
    <name evidence="1" type="ORF">HIV01_015705</name>
</gene>
<proteinExistence type="predicted"/>
<dbReference type="EMBL" id="CP071517">
    <property type="protein sequence ID" value="QSX74603.1"/>
    <property type="molecule type" value="Genomic_DNA"/>
</dbReference>
<organism evidence="1 2">
    <name type="scientific">Lysobacter arenosi</name>
    <dbReference type="NCBI Taxonomy" id="2795387"/>
    <lineage>
        <taxon>Bacteria</taxon>
        <taxon>Pseudomonadati</taxon>
        <taxon>Pseudomonadota</taxon>
        <taxon>Gammaproteobacteria</taxon>
        <taxon>Lysobacterales</taxon>
        <taxon>Lysobacteraceae</taxon>
        <taxon>Lysobacter</taxon>
    </lineage>
</organism>
<dbReference type="GO" id="GO:0005524">
    <property type="term" value="F:ATP binding"/>
    <property type="evidence" value="ECO:0007669"/>
    <property type="project" value="UniProtKB-KW"/>
</dbReference>
<evidence type="ECO:0000313" key="2">
    <source>
        <dbReference type="Proteomes" id="UP000663400"/>
    </source>
</evidence>
<dbReference type="Pfam" id="PF13589">
    <property type="entry name" value="HATPase_c_3"/>
    <property type="match status" value="1"/>
</dbReference>
<dbReference type="Proteomes" id="UP000663400">
    <property type="component" value="Chromosome"/>
</dbReference>
<name>A0ABX7R904_9GAMM</name>
<dbReference type="Gene3D" id="3.30.565.10">
    <property type="entry name" value="Histidine kinase-like ATPase, C-terminal domain"/>
    <property type="match status" value="1"/>
</dbReference>
<dbReference type="RefSeq" id="WP_200609050.1">
    <property type="nucleotide sequence ID" value="NZ_CP071517.1"/>
</dbReference>
<sequence>MTIVDFNSDDQADYDNVPPGASLLQSLRSVGYSLPTAVADIADNSIAAHARVIRLDFVWDGDQSCIAIIDDGDGMSETELREAMRPASRNPLEVRDASDLGRFGLGLKTASFSQCRQLCVISKRKGGNLAVRTWDLDYVADRNEWRLLKVITQSAKPYADVISGLESGTAVVWGKLDRVVNEGTGAQDPVGQTRFHAQIEEVEQHLGLTYHKFIEAKTLRISVNGSAVRSWNPYLDNALQVIATPIESIEYRGTEILFQGFVLPHKDKLTNEEFERSGGPNGWNAQQGFYVYRNGRLLLCGDWLGLGSPTRWTIREEFRLARISIEIGNTTDADWHLDVKKSTARPPAIVRPRLTHLAETVRERARSVFVHRGRYGKRAVPKEEVVRPWHVLSNGSKSRYVINRSHPLVASAISSAGQSVEFDRLFRLLEQTIPIQQIWLDAVQETTSSAYDDVSLDVIRSDLRCIRDHLEQSGLSPQLAISALRNIEPFMDFPKLIKELEGE</sequence>
<reference evidence="1 2" key="1">
    <citation type="submission" date="2021-02" db="EMBL/GenBank/DDBJ databases">
        <title>Lysobacter arenosi sp. nov., isolated from soil of gangwondo yeongwol, south Korea.</title>
        <authorList>
            <person name="Kim K.R."/>
            <person name="Kim K.H."/>
            <person name="Jeon C.O."/>
        </authorList>
    </citation>
    <scope>NUCLEOTIDE SEQUENCE [LARGE SCALE GENOMIC DNA]</scope>
    <source>
        <strain evidence="1 2">R7</strain>
    </source>
</reference>
<dbReference type="InterPro" id="IPR036890">
    <property type="entry name" value="HATPase_C_sf"/>
</dbReference>
<protein>
    <submittedName>
        <fullName evidence="1">ATP-binding protein</fullName>
    </submittedName>
</protein>
<keyword evidence="1" id="KW-0547">Nucleotide-binding</keyword>
<evidence type="ECO:0000313" key="1">
    <source>
        <dbReference type="EMBL" id="QSX74603.1"/>
    </source>
</evidence>
<accession>A0ABX7R904</accession>
<keyword evidence="2" id="KW-1185">Reference proteome</keyword>
<dbReference type="SUPFAM" id="SSF55874">
    <property type="entry name" value="ATPase domain of HSP90 chaperone/DNA topoisomerase II/histidine kinase"/>
    <property type="match status" value="1"/>
</dbReference>